<feature type="compositionally biased region" description="Pro residues" evidence="3">
    <location>
        <begin position="1341"/>
        <end position="1350"/>
    </location>
</feature>
<dbReference type="Gene3D" id="2.100.10.50">
    <property type="match status" value="1"/>
</dbReference>
<feature type="region of interest" description="Disordered" evidence="3">
    <location>
        <begin position="1109"/>
        <end position="1401"/>
    </location>
</feature>
<dbReference type="PROSITE" id="PS51498">
    <property type="entry name" value="MABP"/>
    <property type="match status" value="1"/>
</dbReference>
<feature type="compositionally biased region" description="Polar residues" evidence="3">
    <location>
        <begin position="1390"/>
        <end position="1401"/>
    </location>
</feature>
<comment type="caution">
    <text evidence="6">The sequence shown here is derived from an EMBL/GenBank/DDBJ whole genome shotgun (WGS) entry which is preliminary data.</text>
</comment>
<feature type="compositionally biased region" description="Basic and acidic residues" evidence="3">
    <location>
        <begin position="1149"/>
        <end position="1158"/>
    </location>
</feature>
<evidence type="ECO:0000313" key="6">
    <source>
        <dbReference type="EMBL" id="KAK7116815.1"/>
    </source>
</evidence>
<dbReference type="InterPro" id="IPR043153">
    <property type="entry name" value="DENN_C"/>
</dbReference>
<feature type="compositionally biased region" description="Polar residues" evidence="3">
    <location>
        <begin position="1249"/>
        <end position="1268"/>
    </location>
</feature>
<feature type="region of interest" description="Disordered" evidence="3">
    <location>
        <begin position="1624"/>
        <end position="1653"/>
    </location>
</feature>
<dbReference type="InterPro" id="IPR001194">
    <property type="entry name" value="cDENN_dom"/>
</dbReference>
<dbReference type="Pfam" id="PF03456">
    <property type="entry name" value="uDENN"/>
    <property type="match status" value="1"/>
</dbReference>
<feature type="compositionally biased region" description="Polar residues" evidence="3">
    <location>
        <begin position="1624"/>
        <end position="1633"/>
    </location>
</feature>
<feature type="region of interest" description="Disordered" evidence="3">
    <location>
        <begin position="1450"/>
        <end position="1515"/>
    </location>
</feature>
<dbReference type="SMART" id="SM00801">
    <property type="entry name" value="dDENN"/>
    <property type="match status" value="1"/>
</dbReference>
<dbReference type="Pfam" id="PF03455">
    <property type="entry name" value="dDENN"/>
    <property type="match status" value="1"/>
</dbReference>
<dbReference type="PROSITE" id="PS50211">
    <property type="entry name" value="DENN"/>
    <property type="match status" value="1"/>
</dbReference>
<evidence type="ECO:0000256" key="1">
    <source>
        <dbReference type="ARBA" id="ARBA00022658"/>
    </source>
</evidence>
<evidence type="ECO:0000256" key="2">
    <source>
        <dbReference type="PROSITE-ProRule" id="PRU00708"/>
    </source>
</evidence>
<dbReference type="PANTHER" id="PTHR12296:SF30">
    <property type="entry name" value="DENN DOMAIN-CONTAINING PROTEIN CRAG"/>
    <property type="match status" value="1"/>
</dbReference>
<dbReference type="PROSITE" id="PS51375">
    <property type="entry name" value="PPR"/>
    <property type="match status" value="1"/>
</dbReference>
<feature type="region of interest" description="Disordered" evidence="3">
    <location>
        <begin position="984"/>
        <end position="1052"/>
    </location>
</feature>
<gene>
    <name evidence="6" type="ORF">V1264_002430</name>
</gene>
<feature type="compositionally biased region" description="Basic and acidic residues" evidence="3">
    <location>
        <begin position="1483"/>
        <end position="1494"/>
    </location>
</feature>
<dbReference type="Proteomes" id="UP001374579">
    <property type="component" value="Unassembled WGS sequence"/>
</dbReference>
<feature type="compositionally biased region" description="Basic residues" evidence="3">
    <location>
        <begin position="1028"/>
        <end position="1038"/>
    </location>
</feature>
<dbReference type="GO" id="GO:0031410">
    <property type="term" value="C:cytoplasmic vesicle"/>
    <property type="evidence" value="ECO:0007669"/>
    <property type="project" value="TreeGrafter"/>
</dbReference>
<evidence type="ECO:0000313" key="7">
    <source>
        <dbReference type="Proteomes" id="UP001374579"/>
    </source>
</evidence>
<accession>A0AAN9C9E2</accession>
<proteinExistence type="predicted"/>
<dbReference type="SMART" id="SM00799">
    <property type="entry name" value="DENN"/>
    <property type="match status" value="1"/>
</dbReference>
<name>A0AAN9C9E2_9CAEN</name>
<feature type="compositionally biased region" description="Polar residues" evidence="3">
    <location>
        <begin position="1495"/>
        <end position="1515"/>
    </location>
</feature>
<feature type="compositionally biased region" description="Basic and acidic residues" evidence="3">
    <location>
        <begin position="1374"/>
        <end position="1385"/>
    </location>
</feature>
<dbReference type="InterPro" id="IPR005112">
    <property type="entry name" value="dDENN_dom"/>
</dbReference>
<feature type="domain" description="MABP" evidence="5">
    <location>
        <begin position="37"/>
        <end position="194"/>
    </location>
</feature>
<dbReference type="Pfam" id="PF02141">
    <property type="entry name" value="DENN"/>
    <property type="match status" value="1"/>
</dbReference>
<dbReference type="InterPro" id="IPR051696">
    <property type="entry name" value="DENN_Domain_GEFs"/>
</dbReference>
<organism evidence="6 7">
    <name type="scientific">Littorina saxatilis</name>
    <dbReference type="NCBI Taxonomy" id="31220"/>
    <lineage>
        <taxon>Eukaryota</taxon>
        <taxon>Metazoa</taxon>
        <taxon>Spiralia</taxon>
        <taxon>Lophotrochozoa</taxon>
        <taxon>Mollusca</taxon>
        <taxon>Gastropoda</taxon>
        <taxon>Caenogastropoda</taxon>
        <taxon>Littorinimorpha</taxon>
        <taxon>Littorinoidea</taxon>
        <taxon>Littorinidae</taxon>
        <taxon>Littorina</taxon>
    </lineage>
</organism>
<evidence type="ECO:0000259" key="5">
    <source>
        <dbReference type="PROSITE" id="PS51498"/>
    </source>
</evidence>
<dbReference type="GO" id="GO:0005085">
    <property type="term" value="F:guanyl-nucleotide exchange factor activity"/>
    <property type="evidence" value="ECO:0007669"/>
    <property type="project" value="UniProtKB-KW"/>
</dbReference>
<dbReference type="Gene3D" id="1.25.40.10">
    <property type="entry name" value="Tetratricopeptide repeat domain"/>
    <property type="match status" value="1"/>
</dbReference>
<feature type="domain" description="UDENN" evidence="4">
    <location>
        <begin position="186"/>
        <end position="637"/>
    </location>
</feature>
<dbReference type="GO" id="GO:0032483">
    <property type="term" value="P:regulation of Rab protein signal transduction"/>
    <property type="evidence" value="ECO:0007669"/>
    <property type="project" value="TreeGrafter"/>
</dbReference>
<feature type="compositionally biased region" description="Gly residues" evidence="3">
    <location>
        <begin position="1457"/>
        <end position="1467"/>
    </location>
</feature>
<dbReference type="InterPro" id="IPR005113">
    <property type="entry name" value="uDENN_dom"/>
</dbReference>
<feature type="compositionally biased region" description="Low complexity" evidence="3">
    <location>
        <begin position="1276"/>
        <end position="1294"/>
    </location>
</feature>
<evidence type="ECO:0000256" key="3">
    <source>
        <dbReference type="SAM" id="MobiDB-lite"/>
    </source>
</evidence>
<dbReference type="EMBL" id="JBAMIC010000001">
    <property type="protein sequence ID" value="KAK7116815.1"/>
    <property type="molecule type" value="Genomic_DNA"/>
</dbReference>
<dbReference type="InterPro" id="IPR023341">
    <property type="entry name" value="MABP"/>
</dbReference>
<protein>
    <submittedName>
        <fullName evidence="6">Uncharacterized protein</fullName>
    </submittedName>
</protein>
<reference evidence="6 7" key="1">
    <citation type="submission" date="2024-02" db="EMBL/GenBank/DDBJ databases">
        <title>Chromosome-scale genome assembly of the rough periwinkle Littorina saxatilis.</title>
        <authorList>
            <person name="De Jode A."/>
            <person name="Faria R."/>
            <person name="Formenti G."/>
            <person name="Sims Y."/>
            <person name="Smith T.P."/>
            <person name="Tracey A."/>
            <person name="Wood J.M.D."/>
            <person name="Zagrodzka Z.B."/>
            <person name="Johannesson K."/>
            <person name="Butlin R.K."/>
            <person name="Leder E.H."/>
        </authorList>
    </citation>
    <scope>NUCLEOTIDE SEQUENCE [LARGE SCALE GENOMIC DNA]</scope>
    <source>
        <strain evidence="6">Snail1</strain>
        <tissue evidence="6">Muscle</tissue>
    </source>
</reference>
<dbReference type="InterPro" id="IPR002885">
    <property type="entry name" value="PPR_rpt"/>
</dbReference>
<sequence length="2007" mass="222288">MDEQRVADYFVVAGLGDNPLPLEEVSNEAAIKPGYRQDPITDIAIINRTAGEKVPKNFAALETTPSNFPANLNHGAIRCPDMFICFKRGRDKPPLKDIGILYEGKERVMEGCEVVHTTPDGRPANINNSNSSRIYITYRRASETAASDTLVVVDLCIILANKGEEPPLTYNQILKNLNKGMVGSDVYLCYKKAMVKTDVLAYKPTILGRYPEDEHDSFSLPESVPMFCLPMGATIECWDAKAIHPMPGFSTFILTQSGGDKIYGAAVTFYEEYKESSLSDMQMRLLSLKNRSIREQYGIQKTVHVRKAICLLSHWPFFDAFKKFLSQLYKVSISGPHHVPIERHISHFMYDVPYPSPQRPRILVQLAHDSLSLCMPEDSPLPHSGASFITLLRNLGPELCMNLMLYVLLENKILLHSLRPTVLTEVAEAVTSMIFPFHWQCPYIPLCPLGLSDVLNAPCPFIVGIDSRYFDLFDPPSDIICVDLDTNRIYMPEDKKHLNYKIMPKKAVRVLQDSMHRLFEMSTPVNTGPANEEISLEMTNVDLDFRRKKIQMQMELLIQEAFLRFMAILLRDYKSYLNPIMKQPNNRTTDATVLFDMQGFVKSRDKTNAKFFTQMIKTQMFVRFIEERSFVSDKDASLAFFDECTEKIDESKEDIRLIEIDNSKASERTVLIMPPEPTGLPEGATYSYKGFPELKPELFLKKKVSTLSLPSKPLCPNSPVARRSKQEVKSAQKLAQQHYGNPKHWAKCLLSHCYSLWFIAFPAFVHTHPKKMEALKIGFAVLQKMGSHKLPFVDQVCYRVLMQLAGQYNKPGLAVQVYSLMKRHGVQPNAITYGNYNRVMLEAKWASPMSKGKRRWTKIRNLILGVAQFRRNIRRRSISLHSYSGSEYDQISHASVDSYLDDHGHKTSVDAVGAVSACKVVFSPDTPVSGGGSAVNGKTPICEDGVTVVAATSTLDDRMSTGGVSDGGYNSMTQEDVRRLSQMMSAEGDSLASSPSPTASDPEPPEPQTQTQPKPSILESWNPLRFSFRQKKRHHSEKHKTDSEQQPDYRARVGSIVRKSISSFTDRDSQQILQGTLLGNSAGLLMVSQTFVEQGAYLASGDLRLEVESTRGRHKGDPGNGPKPSRSMSLFASWRPRNNGEGKPAAHMRFSELTRKEEDDVSLSSIQSGDDSHHKLDSDSSSGGRCEVKDSGVGLDEPPTSHPTSQESVANEEGEQGSEDKEQAAGDNHLQSVAEGKDGCEAEAEASNPEKQSSQSAPSCGSCNTDSQACVAAEGQSTEQSTSESDSAAAATDSVRTESDGVDGASAGPSSGDNIQVKPASKAHPPTTLGQVGRTMSSPCTHPPSTPTHPPSVAESRTPVQKQNSLPSQSQRGSEPRKSLPDKPGEYVMQRSQSLKRGSNDMMQKTNEAITGFFKFASKAASASYSKFNEIKQSITTPIKNAASLSSLTRSQDDLEGVGGSERGSIGGYDDDRRSNSSMSGTIRERLRLTDTHDAVSNSDSSYTEGSGQRLSQTSFGENFGENSLGCAPSPSYLDSFRPAHDVRSDSVSGQSVDVALMAVAMEVEMSSCSRCSRCHHLVYDEEIMAGWSADDSNLNTTCPFCSAKFVPNLQVYIKDWRGHPRSTPLSLHSNTEALAPPPDSAPPPVSTGHAPLTPTLVAESVEEETFLHADTGEKTISPATAAGELQSSMHLSDSPLSLQEAEAAVRRRCTSECLSNATDHSSLGGGGYYNCYPGSLGSPLTLSIDEDVHMPAATTTSTGPEKKKEFMSRGTCTAEPQVFPYLSPLVLRKELEYVMDHEGDLCLSTPLFLDQHPIIFWNMVWYIRRLEIPSHLSSFLLTAATSNPTQSSNKTSYDSRNILIRPLWDNVRIHDEVGLPMYIAWDAGHKSTVVDALVTESESFSRPCMYQIISSIQRNDMLAAIKLVAQGRRRLMGRRRHFRSLYREVLFLSFVACGRENIDHDAFDREFALAFDEKLVPAEVRRLQTDDKPRSINVQWCRRVFSELDI</sequence>
<dbReference type="SMART" id="SM00800">
    <property type="entry name" value="uDENN"/>
    <property type="match status" value="1"/>
</dbReference>
<feature type="repeat" description="PPR" evidence="2">
    <location>
        <begin position="794"/>
        <end position="828"/>
    </location>
</feature>
<dbReference type="InterPro" id="IPR037516">
    <property type="entry name" value="Tripartite_DENN"/>
</dbReference>
<feature type="compositionally biased region" description="Pro residues" evidence="3">
    <location>
        <begin position="1636"/>
        <end position="1646"/>
    </location>
</feature>
<feature type="compositionally biased region" description="Basic and acidic residues" evidence="3">
    <location>
        <begin position="1039"/>
        <end position="1051"/>
    </location>
</feature>
<feature type="compositionally biased region" description="Polar residues" evidence="3">
    <location>
        <begin position="1358"/>
        <end position="1373"/>
    </location>
</feature>
<keyword evidence="7" id="KW-1185">Reference proteome</keyword>
<dbReference type="Gene3D" id="3.40.50.11500">
    <property type="match status" value="1"/>
</dbReference>
<keyword evidence="1" id="KW-0344">Guanine-nucleotide releasing factor</keyword>
<evidence type="ECO:0000259" key="4">
    <source>
        <dbReference type="PROSITE" id="PS50211"/>
    </source>
</evidence>
<dbReference type="PANTHER" id="PTHR12296">
    <property type="entry name" value="DENN DOMAIN-CONTAINING PROTEIN 4"/>
    <property type="match status" value="1"/>
</dbReference>
<dbReference type="InterPro" id="IPR011990">
    <property type="entry name" value="TPR-like_helical_dom_sf"/>
</dbReference>